<accession>A0A6H5G4F1</accession>
<gene>
    <name evidence="1" type="ORF">NTEN_LOCUS3432</name>
</gene>
<keyword evidence="2" id="KW-1185">Reference proteome</keyword>
<dbReference type="Proteomes" id="UP000479000">
    <property type="component" value="Unassembled WGS sequence"/>
</dbReference>
<dbReference type="EMBL" id="CADCXU010005384">
    <property type="protein sequence ID" value="CAA9997085.1"/>
    <property type="molecule type" value="Genomic_DNA"/>
</dbReference>
<evidence type="ECO:0000313" key="2">
    <source>
        <dbReference type="Proteomes" id="UP000479000"/>
    </source>
</evidence>
<sequence length="100" mass="11363">MKPLASPPHSVFLQLSFKNRLRPRPVIRAFFQRCRPVAEMRHRSDEPEIYPSRRLIGRSGEALLNCGDCPIGPFDRRCRVLMNPKSKRTNVSGGSLSSSK</sequence>
<dbReference type="AlphaFoldDB" id="A0A6H5G4F1"/>
<protein>
    <submittedName>
        <fullName evidence="1">Uncharacterized protein</fullName>
    </submittedName>
</protein>
<organism evidence="1 2">
    <name type="scientific">Nesidiocoris tenuis</name>
    <dbReference type="NCBI Taxonomy" id="355587"/>
    <lineage>
        <taxon>Eukaryota</taxon>
        <taxon>Metazoa</taxon>
        <taxon>Ecdysozoa</taxon>
        <taxon>Arthropoda</taxon>
        <taxon>Hexapoda</taxon>
        <taxon>Insecta</taxon>
        <taxon>Pterygota</taxon>
        <taxon>Neoptera</taxon>
        <taxon>Paraneoptera</taxon>
        <taxon>Hemiptera</taxon>
        <taxon>Heteroptera</taxon>
        <taxon>Panheteroptera</taxon>
        <taxon>Cimicomorpha</taxon>
        <taxon>Miridae</taxon>
        <taxon>Dicyphina</taxon>
        <taxon>Nesidiocoris</taxon>
    </lineage>
</organism>
<name>A0A6H5G4F1_9HEMI</name>
<reference evidence="1 2" key="1">
    <citation type="submission" date="2020-02" db="EMBL/GenBank/DDBJ databases">
        <authorList>
            <person name="Ferguson B K."/>
        </authorList>
    </citation>
    <scope>NUCLEOTIDE SEQUENCE [LARGE SCALE GENOMIC DNA]</scope>
</reference>
<proteinExistence type="predicted"/>
<evidence type="ECO:0000313" key="1">
    <source>
        <dbReference type="EMBL" id="CAA9997085.1"/>
    </source>
</evidence>